<dbReference type="PROSITE" id="PS00107">
    <property type="entry name" value="PROTEIN_KINASE_ATP"/>
    <property type="match status" value="1"/>
</dbReference>
<dbReference type="InterPro" id="IPR000719">
    <property type="entry name" value="Prot_kinase_dom"/>
</dbReference>
<dbReference type="InterPro" id="IPR011009">
    <property type="entry name" value="Kinase-like_dom_sf"/>
</dbReference>
<dbReference type="OrthoDB" id="10252171at2759"/>
<dbReference type="InterPro" id="IPR001849">
    <property type="entry name" value="PH_domain"/>
</dbReference>
<dbReference type="PANTHER" id="PTHR24347">
    <property type="entry name" value="SERINE/THREONINE-PROTEIN KINASE"/>
    <property type="match status" value="1"/>
</dbReference>
<dbReference type="PROSITE" id="PS50003">
    <property type="entry name" value="PH_DOMAIN"/>
    <property type="match status" value="1"/>
</dbReference>
<evidence type="ECO:0000313" key="8">
    <source>
        <dbReference type="Proteomes" id="UP000247409"/>
    </source>
</evidence>
<evidence type="ECO:0000256" key="3">
    <source>
        <dbReference type="PROSITE-ProRule" id="PRU10141"/>
    </source>
</evidence>
<feature type="binding site" evidence="3">
    <location>
        <position position="147"/>
    </location>
    <ligand>
        <name>ATP</name>
        <dbReference type="ChEBI" id="CHEBI:30616"/>
    </ligand>
</feature>
<dbReference type="AlphaFoldDB" id="A0A2V3IM83"/>
<dbReference type="EMBL" id="NBIV01000134">
    <property type="protein sequence ID" value="PXF43191.1"/>
    <property type="molecule type" value="Genomic_DNA"/>
</dbReference>
<name>A0A2V3IM83_9FLOR</name>
<evidence type="ECO:0000256" key="1">
    <source>
        <dbReference type="ARBA" id="ARBA00022741"/>
    </source>
</evidence>
<comment type="caution">
    <text evidence="7">The sequence shown here is derived from an EMBL/GenBank/DDBJ whole genome shotgun (WGS) entry which is preliminary data.</text>
</comment>
<evidence type="ECO:0000259" key="5">
    <source>
        <dbReference type="PROSITE" id="PS50003"/>
    </source>
</evidence>
<protein>
    <submittedName>
        <fullName evidence="7">Serine/threonine-protein kinase H1-like</fullName>
    </submittedName>
</protein>
<keyword evidence="1 3" id="KW-0547">Nucleotide-binding</keyword>
<dbReference type="GO" id="GO:0004672">
    <property type="term" value="F:protein kinase activity"/>
    <property type="evidence" value="ECO:0007669"/>
    <property type="project" value="InterPro"/>
</dbReference>
<reference evidence="7 8" key="1">
    <citation type="journal article" date="2018" name="Mol. Biol. Evol.">
        <title>Analysis of the draft genome of the red seaweed Gracilariopsis chorda provides insights into genome size evolution in Rhodophyta.</title>
        <authorList>
            <person name="Lee J."/>
            <person name="Yang E.C."/>
            <person name="Graf L."/>
            <person name="Yang J.H."/>
            <person name="Qiu H."/>
            <person name="Zel Zion U."/>
            <person name="Chan C.X."/>
            <person name="Stephens T.G."/>
            <person name="Weber A.P.M."/>
            <person name="Boo G.H."/>
            <person name="Boo S.M."/>
            <person name="Kim K.M."/>
            <person name="Shin Y."/>
            <person name="Jung M."/>
            <person name="Lee S.J."/>
            <person name="Yim H.S."/>
            <person name="Lee J.H."/>
            <person name="Bhattacharya D."/>
            <person name="Yoon H.S."/>
        </authorList>
    </citation>
    <scope>NUCLEOTIDE SEQUENCE [LARGE SCALE GENOMIC DNA]</scope>
    <source>
        <strain evidence="7 8">SKKU-2015</strain>
        <tissue evidence="7">Whole body</tissue>
    </source>
</reference>
<dbReference type="InterPro" id="IPR008271">
    <property type="entry name" value="Ser/Thr_kinase_AS"/>
</dbReference>
<feature type="region of interest" description="Disordered" evidence="4">
    <location>
        <begin position="673"/>
        <end position="717"/>
    </location>
</feature>
<sequence length="717" mass="79610">MQSRSSSNCSKAGYLRRPGKGGKSFGLRRKRFFRLDGGVLSKHTQESSEASWVVNIQGARIHQLSSTAFAVQLEKLDQDASKDFENNVIILYSKTEEDCTSWVEKLRTASIRTVEGEYEVGNIIGEGGFAIVRVGRCRKTGELRAIKTIEKEEAHAQLYGREIAIIKRVNHPNIVKTYDVFETENEIHIVMEYMKGGMLYESIEDGIRFHEQDVVQIMREILDGIIYLHSQGIVHRDLKPENVLCTSSTLPFHVKISDFGLSSIADIAEMKEKKVLMCTMIGTPEFIAPEIANREPYTEKVDVWALGMLCYNTITRRLPLDENKDMLLQIRKGVTLTFPEEEWALYGEEVKSFMRAVLCTDPEKRLSPFGCLVHPWLDTIKERKGMSTKIGAHGRFSSFFVTRTNTDGSLAGVDSVGWKESVHRNAVIESGIRTPKKRWAVAFAAVTAVNRFKWLVTPRRANTNPRHSSQSSSARTKERILSGQASINSASRDVSASQISFVDEGVSIRLEPQTIDDEIFSQRHKLEFADGSGDGSSNKFSSFFRGLQGRNTLTQEEQCVQSAGVRARTPEATIDGPKSAPAFMIGKESHGKNSYSDGRKSLLKSRLMNSITRKASNKFAPVRKLSKRLLGKNENKGAAGPSPLAAGALDLELGLGKLGVTEVDESGVVQLEETEANDGDGCNEGVDKPKKRKHKKKVEAVVSPCTPSTQGGHIFET</sequence>
<dbReference type="Gene3D" id="2.30.29.30">
    <property type="entry name" value="Pleckstrin-homology domain (PH domain)/Phosphotyrosine-binding domain (PTB)"/>
    <property type="match status" value="1"/>
</dbReference>
<keyword evidence="7" id="KW-0418">Kinase</keyword>
<feature type="domain" description="PH" evidence="5">
    <location>
        <begin position="8"/>
        <end position="111"/>
    </location>
</feature>
<dbReference type="SUPFAM" id="SSF50729">
    <property type="entry name" value="PH domain-like"/>
    <property type="match status" value="1"/>
</dbReference>
<evidence type="ECO:0000256" key="4">
    <source>
        <dbReference type="SAM" id="MobiDB-lite"/>
    </source>
</evidence>
<dbReference type="PROSITE" id="PS00108">
    <property type="entry name" value="PROTEIN_KINASE_ST"/>
    <property type="match status" value="1"/>
</dbReference>
<proteinExistence type="predicted"/>
<keyword evidence="2 3" id="KW-0067">ATP-binding</keyword>
<dbReference type="SMART" id="SM00233">
    <property type="entry name" value="PH"/>
    <property type="match status" value="1"/>
</dbReference>
<evidence type="ECO:0000313" key="7">
    <source>
        <dbReference type="EMBL" id="PXF43191.1"/>
    </source>
</evidence>
<dbReference type="InterPro" id="IPR011993">
    <property type="entry name" value="PH-like_dom_sf"/>
</dbReference>
<dbReference type="SMART" id="SM00220">
    <property type="entry name" value="S_TKc"/>
    <property type="match status" value="1"/>
</dbReference>
<feature type="region of interest" description="Disordered" evidence="4">
    <location>
        <begin position="460"/>
        <end position="479"/>
    </location>
</feature>
<dbReference type="InterPro" id="IPR017441">
    <property type="entry name" value="Protein_kinase_ATP_BS"/>
</dbReference>
<dbReference type="PROSITE" id="PS50011">
    <property type="entry name" value="PROTEIN_KINASE_DOM"/>
    <property type="match status" value="1"/>
</dbReference>
<dbReference type="GO" id="GO:0005524">
    <property type="term" value="F:ATP binding"/>
    <property type="evidence" value="ECO:0007669"/>
    <property type="project" value="UniProtKB-UniRule"/>
</dbReference>
<feature type="region of interest" description="Disordered" evidence="4">
    <location>
        <begin position="562"/>
        <end position="598"/>
    </location>
</feature>
<feature type="compositionally biased region" description="Polar residues" evidence="4">
    <location>
        <begin position="460"/>
        <end position="474"/>
    </location>
</feature>
<gene>
    <name evidence="7" type="ORF">BWQ96_07066</name>
</gene>
<keyword evidence="8" id="KW-1185">Reference proteome</keyword>
<dbReference type="STRING" id="448386.A0A2V3IM83"/>
<dbReference type="Pfam" id="PF00069">
    <property type="entry name" value="Pkinase"/>
    <property type="match status" value="1"/>
</dbReference>
<keyword evidence="7" id="KW-0808">Transferase</keyword>
<feature type="compositionally biased region" description="Polar residues" evidence="4">
    <location>
        <begin position="1"/>
        <end position="10"/>
    </location>
</feature>
<dbReference type="Gene3D" id="1.10.510.10">
    <property type="entry name" value="Transferase(Phosphotransferase) domain 1"/>
    <property type="match status" value="1"/>
</dbReference>
<dbReference type="Proteomes" id="UP000247409">
    <property type="component" value="Unassembled WGS sequence"/>
</dbReference>
<feature type="region of interest" description="Disordered" evidence="4">
    <location>
        <begin position="1"/>
        <end position="22"/>
    </location>
</feature>
<feature type="domain" description="Protein kinase" evidence="6">
    <location>
        <begin position="118"/>
        <end position="377"/>
    </location>
</feature>
<organism evidence="7 8">
    <name type="scientific">Gracilariopsis chorda</name>
    <dbReference type="NCBI Taxonomy" id="448386"/>
    <lineage>
        <taxon>Eukaryota</taxon>
        <taxon>Rhodophyta</taxon>
        <taxon>Florideophyceae</taxon>
        <taxon>Rhodymeniophycidae</taxon>
        <taxon>Gracilariales</taxon>
        <taxon>Gracilariaceae</taxon>
        <taxon>Gracilariopsis</taxon>
    </lineage>
</organism>
<dbReference type="SUPFAM" id="SSF56112">
    <property type="entry name" value="Protein kinase-like (PK-like)"/>
    <property type="match status" value="1"/>
</dbReference>
<evidence type="ECO:0000259" key="6">
    <source>
        <dbReference type="PROSITE" id="PS50011"/>
    </source>
</evidence>
<dbReference type="FunFam" id="1.10.510.10:FF:000571">
    <property type="entry name" value="Maternal embryonic leucine zipper kinase"/>
    <property type="match status" value="1"/>
</dbReference>
<evidence type="ECO:0000256" key="2">
    <source>
        <dbReference type="ARBA" id="ARBA00022840"/>
    </source>
</evidence>
<dbReference type="CDD" id="cd05117">
    <property type="entry name" value="STKc_CAMK"/>
    <property type="match status" value="1"/>
</dbReference>
<accession>A0A2V3IM83</accession>